<proteinExistence type="predicted"/>
<comment type="caution">
    <text evidence="1">The sequence shown here is derived from an EMBL/GenBank/DDBJ whole genome shotgun (WGS) entry which is preliminary data.</text>
</comment>
<accession>A0ABD0SSM4</accession>
<organism evidence="1 2">
    <name type="scientific">Loxostege sticticalis</name>
    <name type="common">Beet webworm moth</name>
    <dbReference type="NCBI Taxonomy" id="481309"/>
    <lineage>
        <taxon>Eukaryota</taxon>
        <taxon>Metazoa</taxon>
        <taxon>Ecdysozoa</taxon>
        <taxon>Arthropoda</taxon>
        <taxon>Hexapoda</taxon>
        <taxon>Insecta</taxon>
        <taxon>Pterygota</taxon>
        <taxon>Neoptera</taxon>
        <taxon>Endopterygota</taxon>
        <taxon>Lepidoptera</taxon>
        <taxon>Glossata</taxon>
        <taxon>Ditrysia</taxon>
        <taxon>Pyraloidea</taxon>
        <taxon>Crambidae</taxon>
        <taxon>Pyraustinae</taxon>
        <taxon>Loxostege</taxon>
    </lineage>
</organism>
<evidence type="ECO:0000313" key="2">
    <source>
        <dbReference type="Proteomes" id="UP001549921"/>
    </source>
</evidence>
<evidence type="ECO:0008006" key="3">
    <source>
        <dbReference type="Google" id="ProtNLM"/>
    </source>
</evidence>
<evidence type="ECO:0000313" key="1">
    <source>
        <dbReference type="EMBL" id="KAL0822651.1"/>
    </source>
</evidence>
<dbReference type="EMBL" id="JBEDNZ010000016">
    <property type="protein sequence ID" value="KAL0822651.1"/>
    <property type="molecule type" value="Genomic_DNA"/>
</dbReference>
<reference evidence="1 2" key="1">
    <citation type="submission" date="2024-06" db="EMBL/GenBank/DDBJ databases">
        <title>A chromosome-level genome assembly of beet webworm, Loxostege sticticalis.</title>
        <authorList>
            <person name="Zhang Y."/>
        </authorList>
    </citation>
    <scope>NUCLEOTIDE SEQUENCE [LARGE SCALE GENOMIC DNA]</scope>
    <source>
        <strain evidence="1">AQ028</strain>
        <tissue evidence="1">Male pupae</tissue>
    </source>
</reference>
<dbReference type="Proteomes" id="UP001549921">
    <property type="component" value="Unassembled WGS sequence"/>
</dbReference>
<sequence>MSYPIKFLSLQKAELDYEVAVRGSTSGDTVNELRKQIVKLSAALPSEDILESHLEPADDLKGVKESLLKSHNYVSSLKTKFDKSLFSRTETLLHHIYHRLNRVNRSDEEVAELYKICCTNFNSQYKELVSLRPQATQPTQMSTPSEPEPVREPVNVSVSCERQSFPELSKLKYSGKTCVRSFIQKVEEFISSRSIPKEKMISYAFEIFTEDALHWYRCIKDRDFSQNDYDYRLLAEIRARTQGELENITIYISIMRGMFRRLSKPLSEEDQLEILLHNIRPIYASTLASSPDVTSIESLQNLCRKYENVQSRLKQFREPPKVNTDTLAPEFAYTKQSNNFSNFNHNKQQYNYNKTNYQKNYTNNNNNYSYNKTKTNDNNYRQQNYNAHVNEIAGQSMNIKHNKVYCPRCRSNSHTLGTCKQPHFLICFKCGKRDVKYPECPNCNSAPSKN</sequence>
<protein>
    <recommendedName>
        <fullName evidence="3">Gag polyprotein</fullName>
    </recommendedName>
</protein>
<dbReference type="AlphaFoldDB" id="A0ABD0SSM4"/>
<gene>
    <name evidence="1" type="ORF">ABMA28_004676</name>
</gene>
<name>A0ABD0SSM4_LOXSC</name>